<feature type="transmembrane region" description="Helical" evidence="1">
    <location>
        <begin position="87"/>
        <end position="108"/>
    </location>
</feature>
<evidence type="ECO:0000256" key="1">
    <source>
        <dbReference type="SAM" id="Phobius"/>
    </source>
</evidence>
<keyword evidence="1" id="KW-0472">Membrane</keyword>
<feature type="transmembrane region" description="Helical" evidence="1">
    <location>
        <begin position="58"/>
        <end position="75"/>
    </location>
</feature>
<accession>A0ABN6XGP9</accession>
<feature type="transmembrane region" description="Helical" evidence="1">
    <location>
        <begin position="114"/>
        <end position="129"/>
    </location>
</feature>
<name>A0ABN6XGP9_9CELL</name>
<organism evidence="2 3">
    <name type="scientific">Paraoerskovia sediminicola</name>
    <dbReference type="NCBI Taxonomy" id="1138587"/>
    <lineage>
        <taxon>Bacteria</taxon>
        <taxon>Bacillati</taxon>
        <taxon>Actinomycetota</taxon>
        <taxon>Actinomycetes</taxon>
        <taxon>Micrococcales</taxon>
        <taxon>Cellulomonadaceae</taxon>
        <taxon>Paraoerskovia</taxon>
    </lineage>
</organism>
<proteinExistence type="predicted"/>
<dbReference type="EMBL" id="AP027729">
    <property type="protein sequence ID" value="BDZ43248.1"/>
    <property type="molecule type" value="Genomic_DNA"/>
</dbReference>
<sequence length="139" mass="15007">MTYSRMAPRRRPTSVTIAVVLTWFVALADIVSGLVLIFSDRSSELVKVVAETSVSLTFTGYVLLGTGALVAILAMSLGRGSRFARGLLTLVMTIRIIAALWAILVIGADQVTESVLVVVGSGFVLYLVRNREAARFFAR</sequence>
<evidence type="ECO:0000313" key="2">
    <source>
        <dbReference type="EMBL" id="BDZ43248.1"/>
    </source>
</evidence>
<dbReference type="Proteomes" id="UP001321475">
    <property type="component" value="Chromosome"/>
</dbReference>
<dbReference type="RefSeq" id="WP_286217537.1">
    <property type="nucleotide sequence ID" value="NZ_AP027729.1"/>
</dbReference>
<keyword evidence="3" id="KW-1185">Reference proteome</keyword>
<keyword evidence="1" id="KW-1133">Transmembrane helix</keyword>
<feature type="transmembrane region" description="Helical" evidence="1">
    <location>
        <begin position="12"/>
        <end position="38"/>
    </location>
</feature>
<protein>
    <submittedName>
        <fullName evidence="2">Uncharacterized protein</fullName>
    </submittedName>
</protein>
<evidence type="ECO:0000313" key="3">
    <source>
        <dbReference type="Proteomes" id="UP001321475"/>
    </source>
</evidence>
<keyword evidence="1" id="KW-0812">Transmembrane</keyword>
<reference evidence="3" key="1">
    <citation type="journal article" date="2019" name="Int. J. Syst. Evol. Microbiol.">
        <title>The Global Catalogue of Microorganisms (GCM) 10K type strain sequencing project: providing services to taxonomists for standard genome sequencing and annotation.</title>
        <authorList>
            <consortium name="The Broad Institute Genomics Platform"/>
            <consortium name="The Broad Institute Genome Sequencing Center for Infectious Disease"/>
            <person name="Wu L."/>
            <person name="Ma J."/>
        </authorList>
    </citation>
    <scope>NUCLEOTIDE SEQUENCE [LARGE SCALE GENOMIC DNA]</scope>
    <source>
        <strain evidence="3">NBRC 108565</strain>
    </source>
</reference>
<gene>
    <name evidence="2" type="ORF">GCM10025865_25470</name>
</gene>